<name>A0A650EUH9_9CAUD</name>
<sequence>MKLKNQIELLNNTLKLHDEKVDEHFPKDESKVTAYAKAQYMDLFSVLQEIAKAYEFTARRHKDKASKKALEILVTNINEHSEMLNEILEDTDYENWTKEEDEHYTGVFYYDLHRTIEETIEEMKEM</sequence>
<accession>A0A650EUH9</accession>
<dbReference type="EMBL" id="MN689531">
    <property type="protein sequence ID" value="QGT53616.1"/>
    <property type="molecule type" value="Genomic_DNA"/>
</dbReference>
<keyword evidence="2" id="KW-1185">Reference proteome</keyword>
<protein>
    <submittedName>
        <fullName evidence="1">Uncharacterized protein</fullName>
    </submittedName>
</protein>
<evidence type="ECO:0000313" key="1">
    <source>
        <dbReference type="EMBL" id="QGT53616.1"/>
    </source>
</evidence>
<proteinExistence type="predicted"/>
<evidence type="ECO:0000313" key="2">
    <source>
        <dbReference type="Proteomes" id="UP000426692"/>
    </source>
</evidence>
<organism evidence="1 2">
    <name type="scientific">Lactococcus phage PC_B1</name>
    <dbReference type="NCBI Taxonomy" id="2675263"/>
    <lineage>
        <taxon>Viruses</taxon>
        <taxon>Duplodnaviria</taxon>
        <taxon>Heunggongvirae</taxon>
        <taxon>Uroviricota</taxon>
        <taxon>Caudoviricetes</taxon>
        <taxon>Ceduovirus</taxon>
        <taxon>Ceduovirus PCB1</taxon>
    </lineage>
</organism>
<gene>
    <name evidence="1" type="ORF">PCB1_001281</name>
</gene>
<dbReference type="Proteomes" id="UP000426692">
    <property type="component" value="Segment"/>
</dbReference>
<reference evidence="1 2" key="1">
    <citation type="submission" date="2019-11" db="EMBL/GenBank/DDBJ databases">
        <title>Genome Sequences of 31 Lactococcus lactis Bacteriophages Isolated from Foods.</title>
        <authorList>
            <person name="Marcelli B."/>
            <person name="de Jong A."/>
            <person name="Kuipers O.P."/>
        </authorList>
    </citation>
    <scope>NUCLEOTIDE SEQUENCE [LARGE SCALE GENOMIC DNA]</scope>
</reference>